<dbReference type="RefSeq" id="WP_209924679.1">
    <property type="nucleotide sequence ID" value="NZ_JBEWCH010000002.1"/>
</dbReference>
<evidence type="ECO:0000313" key="3">
    <source>
        <dbReference type="Proteomes" id="UP001548587"/>
    </source>
</evidence>
<reference evidence="2 3" key="1">
    <citation type="submission" date="2024-06" db="EMBL/GenBank/DDBJ databases">
        <title>Burkholderia sola in Mexico.</title>
        <authorList>
            <person name="Estrada P."/>
        </authorList>
    </citation>
    <scope>NUCLEOTIDE SEQUENCE [LARGE SCALE GENOMIC DNA]</scope>
    <source>
        <strain evidence="2 3">CpTa8-5</strain>
    </source>
</reference>
<proteinExistence type="predicted"/>
<dbReference type="Pfam" id="PF22480">
    <property type="entry name" value="DUF6984"/>
    <property type="match status" value="1"/>
</dbReference>
<organism evidence="2 3">
    <name type="scientific">Burkholderia sola</name>
    <dbReference type="NCBI Taxonomy" id="2843302"/>
    <lineage>
        <taxon>Bacteria</taxon>
        <taxon>Pseudomonadati</taxon>
        <taxon>Pseudomonadota</taxon>
        <taxon>Betaproteobacteria</taxon>
        <taxon>Burkholderiales</taxon>
        <taxon>Burkholderiaceae</taxon>
        <taxon>Burkholderia</taxon>
        <taxon>Burkholderia cepacia complex</taxon>
    </lineage>
</organism>
<evidence type="ECO:0000259" key="1">
    <source>
        <dbReference type="Pfam" id="PF22480"/>
    </source>
</evidence>
<accession>A0ABV2C3E5</accession>
<evidence type="ECO:0000313" key="2">
    <source>
        <dbReference type="EMBL" id="MET1473620.1"/>
    </source>
</evidence>
<feature type="domain" description="DUF6984" evidence="1">
    <location>
        <begin position="5"/>
        <end position="106"/>
    </location>
</feature>
<comment type="caution">
    <text evidence="2">The sequence shown here is derived from an EMBL/GenBank/DDBJ whole genome shotgun (WGS) entry which is preliminary data.</text>
</comment>
<protein>
    <recommendedName>
        <fullName evidence="1">DUF6984 domain-containing protein</fullName>
    </recommendedName>
</protein>
<name>A0ABV2C3E5_9BURK</name>
<gene>
    <name evidence="2" type="ORF">ABXL37_05110</name>
</gene>
<keyword evidence="3" id="KW-1185">Reference proteome</keyword>
<dbReference type="EMBL" id="JBEWCH010000002">
    <property type="protein sequence ID" value="MET1473620.1"/>
    <property type="molecule type" value="Genomic_DNA"/>
</dbReference>
<dbReference type="Proteomes" id="UP001548587">
    <property type="component" value="Unassembled WGS sequence"/>
</dbReference>
<dbReference type="InterPro" id="IPR054253">
    <property type="entry name" value="DUF6984"/>
</dbReference>
<sequence>MGMLRRLKQDERGLLVALIAGEPKANDLLASLGDAIVEEMEDGGMGGLLFYRPDDRPRRLGKKLVEKEFVDIDGVPVMVAVNLDDHGELYELDIWKVDFSPLKRFPPVIK</sequence>